<dbReference type="Gene3D" id="1.10.10.60">
    <property type="entry name" value="Homeodomain-like"/>
    <property type="match status" value="2"/>
</dbReference>
<organism evidence="6 7">
    <name type="scientific">Undibacterium pigrum</name>
    <dbReference type="NCBI Taxonomy" id="401470"/>
    <lineage>
        <taxon>Bacteria</taxon>
        <taxon>Pseudomonadati</taxon>
        <taxon>Pseudomonadota</taxon>
        <taxon>Betaproteobacteria</taxon>
        <taxon>Burkholderiales</taxon>
        <taxon>Oxalobacteraceae</taxon>
        <taxon>Undibacterium</taxon>
    </lineage>
</organism>
<dbReference type="InterPro" id="IPR037923">
    <property type="entry name" value="HTH-like"/>
</dbReference>
<dbReference type="PANTHER" id="PTHR46796:SF2">
    <property type="entry name" value="TRANSCRIPTIONAL REGULATORY PROTEIN"/>
    <property type="match status" value="1"/>
</dbReference>
<dbReference type="InterPro" id="IPR009057">
    <property type="entry name" value="Homeodomain-like_sf"/>
</dbReference>
<keyword evidence="3" id="KW-0010">Activator</keyword>
<accession>A0A318JA60</accession>
<evidence type="ECO:0000256" key="3">
    <source>
        <dbReference type="ARBA" id="ARBA00023159"/>
    </source>
</evidence>
<keyword evidence="4" id="KW-0804">Transcription</keyword>
<dbReference type="Proteomes" id="UP000247792">
    <property type="component" value="Unassembled WGS sequence"/>
</dbReference>
<feature type="domain" description="HTH araC/xylS-type" evidence="5">
    <location>
        <begin position="179"/>
        <end position="275"/>
    </location>
</feature>
<keyword evidence="1" id="KW-0805">Transcription regulation</keyword>
<dbReference type="PANTHER" id="PTHR46796">
    <property type="entry name" value="HTH-TYPE TRANSCRIPTIONAL ACTIVATOR RHAS-RELATED"/>
    <property type="match status" value="1"/>
</dbReference>
<proteinExistence type="predicted"/>
<dbReference type="RefSeq" id="WP_110254702.1">
    <property type="nucleotide sequence ID" value="NZ_QJKB01000002.1"/>
</dbReference>
<evidence type="ECO:0000313" key="6">
    <source>
        <dbReference type="EMBL" id="PXX45252.1"/>
    </source>
</evidence>
<dbReference type="GO" id="GO:0003700">
    <property type="term" value="F:DNA-binding transcription factor activity"/>
    <property type="evidence" value="ECO:0007669"/>
    <property type="project" value="InterPro"/>
</dbReference>
<dbReference type="OrthoDB" id="8584243at2"/>
<dbReference type="Pfam" id="PF02311">
    <property type="entry name" value="AraC_binding"/>
    <property type="match status" value="1"/>
</dbReference>
<dbReference type="PRINTS" id="PR00032">
    <property type="entry name" value="HTHARAC"/>
</dbReference>
<name>A0A318JA60_9BURK</name>
<sequence>MDKPATFRDDAHFWRSPLLPDAELLTAEYFAQEFAPHWHEGFSIPVIQSGAQTYRYRGSRCLASVGCIAAINPGEVHTGERATEHGWAYRAFYPSVDWMQQLASDMAGSAVGIPWLPDGVIEDAEVSAQLAFAHRLLEAGSDPLAAENALTAGFALMLSRYARSRPAIQSILPDAVRVEMMKSRLSADLSAAISLTELAQEVGLSSFYAARLFSRTTGMPPHAWRNQLRLNRAQSLLRQNLSVTEIATMTGFADQSHFTRHFKKAFGVAPGRWRV</sequence>
<dbReference type="InterPro" id="IPR018062">
    <property type="entry name" value="HTH_AraC-typ_CS"/>
</dbReference>
<dbReference type="PROSITE" id="PS00041">
    <property type="entry name" value="HTH_ARAC_FAMILY_1"/>
    <property type="match status" value="1"/>
</dbReference>
<protein>
    <submittedName>
        <fullName evidence="6">AraC family transcriptional regulator</fullName>
    </submittedName>
</protein>
<evidence type="ECO:0000256" key="1">
    <source>
        <dbReference type="ARBA" id="ARBA00023015"/>
    </source>
</evidence>
<dbReference type="Pfam" id="PF12833">
    <property type="entry name" value="HTH_18"/>
    <property type="match status" value="1"/>
</dbReference>
<comment type="caution">
    <text evidence="6">The sequence shown here is derived from an EMBL/GenBank/DDBJ whole genome shotgun (WGS) entry which is preliminary data.</text>
</comment>
<dbReference type="PROSITE" id="PS01124">
    <property type="entry name" value="HTH_ARAC_FAMILY_2"/>
    <property type="match status" value="1"/>
</dbReference>
<evidence type="ECO:0000259" key="5">
    <source>
        <dbReference type="PROSITE" id="PS01124"/>
    </source>
</evidence>
<evidence type="ECO:0000256" key="4">
    <source>
        <dbReference type="ARBA" id="ARBA00023163"/>
    </source>
</evidence>
<gene>
    <name evidence="6" type="ORF">DFR42_102480</name>
</gene>
<keyword evidence="7" id="KW-1185">Reference proteome</keyword>
<dbReference type="EMBL" id="QJKB01000002">
    <property type="protein sequence ID" value="PXX45252.1"/>
    <property type="molecule type" value="Genomic_DNA"/>
</dbReference>
<dbReference type="SUPFAM" id="SSF46689">
    <property type="entry name" value="Homeodomain-like"/>
    <property type="match status" value="2"/>
</dbReference>
<keyword evidence="2" id="KW-0238">DNA-binding</keyword>
<evidence type="ECO:0000256" key="2">
    <source>
        <dbReference type="ARBA" id="ARBA00023125"/>
    </source>
</evidence>
<reference evidence="6 7" key="1">
    <citation type="submission" date="2018-05" db="EMBL/GenBank/DDBJ databases">
        <title>Genomic Encyclopedia of Type Strains, Phase IV (KMG-IV): sequencing the most valuable type-strain genomes for metagenomic binning, comparative biology and taxonomic classification.</title>
        <authorList>
            <person name="Goeker M."/>
        </authorList>
    </citation>
    <scope>NUCLEOTIDE SEQUENCE [LARGE SCALE GENOMIC DNA]</scope>
    <source>
        <strain evidence="6 7">DSM 19792</strain>
    </source>
</reference>
<dbReference type="InterPro" id="IPR020449">
    <property type="entry name" value="Tscrpt_reg_AraC-type_HTH"/>
</dbReference>
<evidence type="ECO:0000313" key="7">
    <source>
        <dbReference type="Proteomes" id="UP000247792"/>
    </source>
</evidence>
<dbReference type="InterPro" id="IPR018060">
    <property type="entry name" value="HTH_AraC"/>
</dbReference>
<dbReference type="SMART" id="SM00342">
    <property type="entry name" value="HTH_ARAC"/>
    <property type="match status" value="1"/>
</dbReference>
<dbReference type="InterPro" id="IPR003313">
    <property type="entry name" value="AraC-bd"/>
</dbReference>
<dbReference type="InterPro" id="IPR050204">
    <property type="entry name" value="AraC_XylS_family_regulators"/>
</dbReference>
<dbReference type="SUPFAM" id="SSF51215">
    <property type="entry name" value="Regulatory protein AraC"/>
    <property type="match status" value="1"/>
</dbReference>
<dbReference type="GO" id="GO:0043565">
    <property type="term" value="F:sequence-specific DNA binding"/>
    <property type="evidence" value="ECO:0007669"/>
    <property type="project" value="InterPro"/>
</dbReference>
<dbReference type="AlphaFoldDB" id="A0A318JA60"/>